<dbReference type="Proteomes" id="UP001215598">
    <property type="component" value="Unassembled WGS sequence"/>
</dbReference>
<proteinExistence type="predicted"/>
<evidence type="ECO:0000313" key="3">
    <source>
        <dbReference type="Proteomes" id="UP001215598"/>
    </source>
</evidence>
<dbReference type="AlphaFoldDB" id="A0AAD7IJM9"/>
<comment type="caution">
    <text evidence="2">The sequence shown here is derived from an EMBL/GenBank/DDBJ whole genome shotgun (WGS) entry which is preliminary data.</text>
</comment>
<sequence length="145" mass="15845">MCAGTHTEKIATEVRTTLIPGWSYTLRESGVNFEGADSPVAMVDSQNRQRTELTDNENFASRRPQTRHGAGGMDDAGIILYIEVRGTSPYQCKFAAPRAPGGPRRGLVGALVREGDCGGFAYGTRHSVHAARRRDDVYECELQPC</sequence>
<organism evidence="2 3">
    <name type="scientific">Mycena metata</name>
    <dbReference type="NCBI Taxonomy" id="1033252"/>
    <lineage>
        <taxon>Eukaryota</taxon>
        <taxon>Fungi</taxon>
        <taxon>Dikarya</taxon>
        <taxon>Basidiomycota</taxon>
        <taxon>Agaricomycotina</taxon>
        <taxon>Agaricomycetes</taxon>
        <taxon>Agaricomycetidae</taxon>
        <taxon>Agaricales</taxon>
        <taxon>Marasmiineae</taxon>
        <taxon>Mycenaceae</taxon>
        <taxon>Mycena</taxon>
    </lineage>
</organism>
<protein>
    <submittedName>
        <fullName evidence="2">Uncharacterized protein</fullName>
    </submittedName>
</protein>
<evidence type="ECO:0000256" key="1">
    <source>
        <dbReference type="SAM" id="MobiDB-lite"/>
    </source>
</evidence>
<accession>A0AAD7IJM9</accession>
<gene>
    <name evidence="2" type="ORF">B0H16DRAFT_1463284</name>
</gene>
<name>A0AAD7IJM9_9AGAR</name>
<feature type="region of interest" description="Disordered" evidence="1">
    <location>
        <begin position="46"/>
        <end position="70"/>
    </location>
</feature>
<evidence type="ECO:0000313" key="2">
    <source>
        <dbReference type="EMBL" id="KAJ7744408.1"/>
    </source>
</evidence>
<keyword evidence="3" id="KW-1185">Reference proteome</keyword>
<reference evidence="2" key="1">
    <citation type="submission" date="2023-03" db="EMBL/GenBank/DDBJ databases">
        <title>Massive genome expansion in bonnet fungi (Mycena s.s.) driven by repeated elements and novel gene families across ecological guilds.</title>
        <authorList>
            <consortium name="Lawrence Berkeley National Laboratory"/>
            <person name="Harder C.B."/>
            <person name="Miyauchi S."/>
            <person name="Viragh M."/>
            <person name="Kuo A."/>
            <person name="Thoen E."/>
            <person name="Andreopoulos B."/>
            <person name="Lu D."/>
            <person name="Skrede I."/>
            <person name="Drula E."/>
            <person name="Henrissat B."/>
            <person name="Morin E."/>
            <person name="Kohler A."/>
            <person name="Barry K."/>
            <person name="LaButti K."/>
            <person name="Morin E."/>
            <person name="Salamov A."/>
            <person name="Lipzen A."/>
            <person name="Mereny Z."/>
            <person name="Hegedus B."/>
            <person name="Baldrian P."/>
            <person name="Stursova M."/>
            <person name="Weitz H."/>
            <person name="Taylor A."/>
            <person name="Grigoriev I.V."/>
            <person name="Nagy L.G."/>
            <person name="Martin F."/>
            <person name="Kauserud H."/>
        </authorList>
    </citation>
    <scope>NUCLEOTIDE SEQUENCE</scope>
    <source>
        <strain evidence="2">CBHHK182m</strain>
    </source>
</reference>
<dbReference type="EMBL" id="JARKIB010000087">
    <property type="protein sequence ID" value="KAJ7744408.1"/>
    <property type="molecule type" value="Genomic_DNA"/>
</dbReference>